<comment type="caution">
    <text evidence="1">The sequence shown here is derived from an EMBL/GenBank/DDBJ whole genome shotgun (WGS) entry which is preliminary data.</text>
</comment>
<organism evidence="1 2">
    <name type="scientific">Neofusicoccum ribis</name>
    <dbReference type="NCBI Taxonomy" id="45134"/>
    <lineage>
        <taxon>Eukaryota</taxon>
        <taxon>Fungi</taxon>
        <taxon>Dikarya</taxon>
        <taxon>Ascomycota</taxon>
        <taxon>Pezizomycotina</taxon>
        <taxon>Dothideomycetes</taxon>
        <taxon>Dothideomycetes incertae sedis</taxon>
        <taxon>Botryosphaeriales</taxon>
        <taxon>Botryosphaeriaceae</taxon>
        <taxon>Neofusicoccum</taxon>
    </lineage>
</organism>
<name>A0ABR3SHV0_9PEZI</name>
<evidence type="ECO:0000313" key="1">
    <source>
        <dbReference type="EMBL" id="KAL1621326.1"/>
    </source>
</evidence>
<reference evidence="1 2" key="1">
    <citation type="submission" date="2024-02" db="EMBL/GenBank/DDBJ databases">
        <title>De novo assembly and annotation of 12 fungi associated with fruit tree decline syndrome in Ontario, Canada.</title>
        <authorList>
            <person name="Sulman M."/>
            <person name="Ellouze W."/>
            <person name="Ilyukhin E."/>
        </authorList>
    </citation>
    <scope>NUCLEOTIDE SEQUENCE [LARGE SCALE GENOMIC DNA]</scope>
    <source>
        <strain evidence="1 2">M1-105</strain>
    </source>
</reference>
<sequence length="457" mass="52229">MQVTLGLKIQQRHMKRLIVGIVSANRPDHEGKVVRYIQDSIGEETFYVGELNLVEKETGDRGVMLNADNMIEPDEINFRESWDRLKPKVTAMNKKLIALAHAEEEGELSKHELELIDQDPRFLPAAFAACYSAGLVTSSFLRDSGELELVPPFHIGNRGQAKALLARFIRAFPEAEGYLNPLSIARAAGYYLRFQVVLQPKIVNTDREDLTCYDVYILKACEWFWEPPKGTEKGSPRPWIRPYYRLNQFAKTYSQGERPEWLKQKRLQKHPPILQSPKQIEYLVTLSLVFSWIPESRADPFNTHGHITSTVEDAQEKREDEEMAMFLRDAVVPDQWQSVLSRYYDESNFPLFPTPGIPDFPQGSLNKIAIDNTITYYRYVSRMGRFSRSAITQVLLAQLKVNVCNSDNFNGVQKAIRECAENKEFSISTAEDGDDKRTRVAALEARRQGNSNKGTSS</sequence>
<protein>
    <submittedName>
        <fullName evidence="1">Uncharacterized protein</fullName>
    </submittedName>
</protein>
<evidence type="ECO:0000313" key="2">
    <source>
        <dbReference type="Proteomes" id="UP001521116"/>
    </source>
</evidence>
<gene>
    <name evidence="1" type="ORF">SLS56_009266</name>
</gene>
<dbReference type="EMBL" id="JAJVDC020000153">
    <property type="protein sequence ID" value="KAL1621326.1"/>
    <property type="molecule type" value="Genomic_DNA"/>
</dbReference>
<proteinExistence type="predicted"/>
<dbReference type="Proteomes" id="UP001521116">
    <property type="component" value="Unassembled WGS sequence"/>
</dbReference>
<accession>A0ABR3SHV0</accession>
<keyword evidence="2" id="KW-1185">Reference proteome</keyword>